<evidence type="ECO:0000313" key="2">
    <source>
        <dbReference type="EMBL" id="KLO17138.1"/>
    </source>
</evidence>
<accession>A0A0H2S650</accession>
<dbReference type="EMBL" id="KQ085908">
    <property type="protein sequence ID" value="KLO17138.1"/>
    <property type="molecule type" value="Genomic_DNA"/>
</dbReference>
<evidence type="ECO:0000313" key="3">
    <source>
        <dbReference type="Proteomes" id="UP000053477"/>
    </source>
</evidence>
<proteinExistence type="predicted"/>
<dbReference type="AlphaFoldDB" id="A0A0H2S650"/>
<name>A0A0H2S650_9AGAM</name>
<feature type="signal peptide" evidence="1">
    <location>
        <begin position="1"/>
        <end position="17"/>
    </location>
</feature>
<feature type="chain" id="PRO_5005202065" evidence="1">
    <location>
        <begin position="18"/>
        <end position="208"/>
    </location>
</feature>
<keyword evidence="3" id="KW-1185">Reference proteome</keyword>
<organism evidence="2 3">
    <name type="scientific">Schizopora paradoxa</name>
    <dbReference type="NCBI Taxonomy" id="27342"/>
    <lineage>
        <taxon>Eukaryota</taxon>
        <taxon>Fungi</taxon>
        <taxon>Dikarya</taxon>
        <taxon>Basidiomycota</taxon>
        <taxon>Agaricomycotina</taxon>
        <taxon>Agaricomycetes</taxon>
        <taxon>Hymenochaetales</taxon>
        <taxon>Schizoporaceae</taxon>
        <taxon>Schizopora</taxon>
    </lineage>
</organism>
<evidence type="ECO:0000256" key="1">
    <source>
        <dbReference type="SAM" id="SignalP"/>
    </source>
</evidence>
<dbReference type="Proteomes" id="UP000053477">
    <property type="component" value="Unassembled WGS sequence"/>
</dbReference>
<protein>
    <submittedName>
        <fullName evidence="2">Uncharacterized protein</fullName>
    </submittedName>
</protein>
<keyword evidence="1" id="KW-0732">Signal</keyword>
<reference evidence="2 3" key="1">
    <citation type="submission" date="2015-04" db="EMBL/GenBank/DDBJ databases">
        <title>Complete genome sequence of Schizopora paradoxa KUC8140, a cosmopolitan wood degrader in East Asia.</title>
        <authorList>
            <consortium name="DOE Joint Genome Institute"/>
            <person name="Min B."/>
            <person name="Park H."/>
            <person name="Jang Y."/>
            <person name="Kim J.-J."/>
            <person name="Kim K.H."/>
            <person name="Pangilinan J."/>
            <person name="Lipzen A."/>
            <person name="Riley R."/>
            <person name="Grigoriev I.V."/>
            <person name="Spatafora J.W."/>
            <person name="Choi I.-G."/>
        </authorList>
    </citation>
    <scope>NUCLEOTIDE SEQUENCE [LARGE SCALE GENOMIC DNA]</scope>
    <source>
        <strain evidence="2 3">KUC8140</strain>
    </source>
</reference>
<gene>
    <name evidence="2" type="ORF">SCHPADRAFT_182471</name>
</gene>
<dbReference type="InParanoid" id="A0A0H2S650"/>
<sequence>MITEGALSCWGLCFLHAAIFFQVRREFTIRIASIPARQNCRRYQIKPFSRIADKRYHSSNYTSKVHGSIYDEVDISDYKVYLWWEGPSVFYAGSEYLNSGGGPGGREGRCRQMRAAVNFNDEGLSVYRGSEFSDEWRANGKARRGSDAASDDREYSGENVLFICPRSGSVLNRTPTGCVVPFICQGERSNVFAAITETRALLTACTHS</sequence>